<gene>
    <name evidence="2" type="ORF">Atai01_19060</name>
</gene>
<evidence type="ECO:0000313" key="2">
    <source>
        <dbReference type="EMBL" id="GLY65287.1"/>
    </source>
</evidence>
<accession>A0A9W6VFA5</accession>
<sequence>MFSGLRESLLNLGRALPGVVTHRHPAEQIVEQPHLFQTIRKRPRGKEEFQLDNRTGRDDTGDKLI</sequence>
<keyword evidence="3" id="KW-1185">Reference proteome</keyword>
<protein>
    <submittedName>
        <fullName evidence="2">Uncharacterized protein</fullName>
    </submittedName>
</protein>
<comment type="caution">
    <text evidence="2">The sequence shown here is derived from an EMBL/GenBank/DDBJ whole genome shotgun (WGS) entry which is preliminary data.</text>
</comment>
<proteinExistence type="predicted"/>
<dbReference type="Proteomes" id="UP001165136">
    <property type="component" value="Unassembled WGS sequence"/>
</dbReference>
<evidence type="ECO:0000256" key="1">
    <source>
        <dbReference type="SAM" id="MobiDB-lite"/>
    </source>
</evidence>
<name>A0A9W6VFA5_9PSEU</name>
<organism evidence="2 3">
    <name type="scientific">Amycolatopsis taiwanensis</name>
    <dbReference type="NCBI Taxonomy" id="342230"/>
    <lineage>
        <taxon>Bacteria</taxon>
        <taxon>Bacillati</taxon>
        <taxon>Actinomycetota</taxon>
        <taxon>Actinomycetes</taxon>
        <taxon>Pseudonocardiales</taxon>
        <taxon>Pseudonocardiaceae</taxon>
        <taxon>Amycolatopsis</taxon>
    </lineage>
</organism>
<evidence type="ECO:0000313" key="3">
    <source>
        <dbReference type="Proteomes" id="UP001165136"/>
    </source>
</evidence>
<feature type="region of interest" description="Disordered" evidence="1">
    <location>
        <begin position="31"/>
        <end position="65"/>
    </location>
</feature>
<dbReference type="EMBL" id="BSTI01000003">
    <property type="protein sequence ID" value="GLY65287.1"/>
    <property type="molecule type" value="Genomic_DNA"/>
</dbReference>
<reference evidence="2" key="1">
    <citation type="submission" date="2023-03" db="EMBL/GenBank/DDBJ databases">
        <title>Amycolatopsis taiwanensis NBRC 103393.</title>
        <authorList>
            <person name="Ichikawa N."/>
            <person name="Sato H."/>
            <person name="Tonouchi N."/>
        </authorList>
    </citation>
    <scope>NUCLEOTIDE SEQUENCE</scope>
    <source>
        <strain evidence="2">NBRC 103393</strain>
    </source>
</reference>
<dbReference type="AlphaFoldDB" id="A0A9W6VFA5"/>
<feature type="compositionally biased region" description="Basic and acidic residues" evidence="1">
    <location>
        <begin position="45"/>
        <end position="65"/>
    </location>
</feature>